<proteinExistence type="predicted"/>
<dbReference type="InterPro" id="IPR000073">
    <property type="entry name" value="AB_hydrolase_1"/>
</dbReference>
<dbReference type="EMBL" id="CP096019">
    <property type="protein sequence ID" value="UPM43928.1"/>
    <property type="molecule type" value="Genomic_DNA"/>
</dbReference>
<evidence type="ECO:0000313" key="2">
    <source>
        <dbReference type="EMBL" id="UPM43928.1"/>
    </source>
</evidence>
<gene>
    <name evidence="2" type="ORF">MW046_05665</name>
</gene>
<dbReference type="RefSeq" id="WP_247994586.1">
    <property type="nucleotide sequence ID" value="NZ_CP096019.1"/>
</dbReference>
<dbReference type="GO" id="GO:0016787">
    <property type="term" value="F:hydrolase activity"/>
    <property type="evidence" value="ECO:0007669"/>
    <property type="project" value="UniProtKB-KW"/>
</dbReference>
<organism evidence="2 3">
    <name type="scientific">Halocatena salina</name>
    <dbReference type="NCBI Taxonomy" id="2934340"/>
    <lineage>
        <taxon>Archaea</taxon>
        <taxon>Methanobacteriati</taxon>
        <taxon>Methanobacteriota</taxon>
        <taxon>Stenosarchaea group</taxon>
        <taxon>Halobacteria</taxon>
        <taxon>Halobacteriales</taxon>
        <taxon>Natronomonadaceae</taxon>
        <taxon>Halocatena</taxon>
    </lineage>
</organism>
<dbReference type="Proteomes" id="UP000831768">
    <property type="component" value="Chromosome"/>
</dbReference>
<dbReference type="GeneID" id="71927514"/>
<dbReference type="KEGG" id="haad:MW046_05665"/>
<evidence type="ECO:0000259" key="1">
    <source>
        <dbReference type="Pfam" id="PF12697"/>
    </source>
</evidence>
<reference evidence="2" key="1">
    <citation type="submission" date="2022-04" db="EMBL/GenBank/DDBJ databases">
        <title>Halocatena sp. nov., isolated from a salt lake.</title>
        <authorList>
            <person name="Cui H.-L."/>
        </authorList>
    </citation>
    <scope>NUCLEOTIDE SEQUENCE</scope>
    <source>
        <strain evidence="2">AD-1</strain>
    </source>
</reference>
<dbReference type="Gene3D" id="3.40.50.1820">
    <property type="entry name" value="alpha/beta hydrolase"/>
    <property type="match status" value="1"/>
</dbReference>
<protein>
    <submittedName>
        <fullName evidence="2">Alpha/beta hydrolase</fullName>
    </submittedName>
</protein>
<dbReference type="AlphaFoldDB" id="A0A8U0A603"/>
<keyword evidence="3" id="KW-1185">Reference proteome</keyword>
<dbReference type="PANTHER" id="PTHR46438">
    <property type="entry name" value="ALPHA/BETA-HYDROLASES SUPERFAMILY PROTEIN"/>
    <property type="match status" value="1"/>
</dbReference>
<evidence type="ECO:0000313" key="3">
    <source>
        <dbReference type="Proteomes" id="UP000831768"/>
    </source>
</evidence>
<name>A0A8U0A603_9EURY</name>
<keyword evidence="2" id="KW-0378">Hydrolase</keyword>
<dbReference type="Pfam" id="PF12697">
    <property type="entry name" value="Abhydrolase_6"/>
    <property type="match status" value="1"/>
</dbReference>
<dbReference type="SUPFAM" id="SSF53474">
    <property type="entry name" value="alpha/beta-Hydrolases"/>
    <property type="match status" value="1"/>
</dbReference>
<feature type="domain" description="AB hydrolase-1" evidence="1">
    <location>
        <begin position="62"/>
        <end position="300"/>
    </location>
</feature>
<accession>A0A8U0A603</accession>
<sequence>MGLRRLLAGTVGGLGLVAATNRFLTQQADQLRAPLGQSTEEYRWRGFDIAYTEAGSPDDQDLLLLHGLNAAGSSAEFAAVFDSLATEYHVIAPDLPGFGLSDRPPLLYSPSLYVTFITDFIRDMTDEPRVVGSSVTGAYATMAAETEAVSSLVLVCPTTTTMPGNRTWLRSVLRSPVFGEGLFNLMTSKSALRHFATDHGLYDPANADAEYIEYRWQTTHQPGARFAPASFFSGALDPDVELGTALSELDVPVRLVWGRNATTTPLTTGQSLSSHADAELAVFDEAMLLPHVEHPQGFTDVVADTEDADDYLVD</sequence>
<dbReference type="PANTHER" id="PTHR46438:SF2">
    <property type="entry name" value="ALPHA_BETA-HYDROLASES SUPERFAMILY PROTEIN"/>
    <property type="match status" value="1"/>
</dbReference>
<dbReference type="InterPro" id="IPR029058">
    <property type="entry name" value="AB_hydrolase_fold"/>
</dbReference>
<dbReference type="PRINTS" id="PR00111">
    <property type="entry name" value="ABHYDROLASE"/>
</dbReference>